<evidence type="ECO:0000313" key="17">
    <source>
        <dbReference type="EMBL" id="KAK3903667.1"/>
    </source>
</evidence>
<dbReference type="PROSITE" id="PS00039">
    <property type="entry name" value="DEAD_ATP_HELICASE"/>
    <property type="match status" value="1"/>
</dbReference>
<comment type="caution">
    <text evidence="17">The sequence shown here is derived from an EMBL/GenBank/DDBJ whole genome shotgun (WGS) entry which is preliminary data.</text>
</comment>
<dbReference type="SMART" id="SM00487">
    <property type="entry name" value="DEXDc"/>
    <property type="match status" value="1"/>
</dbReference>
<dbReference type="CDD" id="cd17964">
    <property type="entry name" value="DEADc_MSS116"/>
    <property type="match status" value="1"/>
</dbReference>
<feature type="region of interest" description="Disordered" evidence="13">
    <location>
        <begin position="1"/>
        <end position="36"/>
    </location>
</feature>
<evidence type="ECO:0000256" key="7">
    <source>
        <dbReference type="ARBA" id="ARBA00022806"/>
    </source>
</evidence>
<feature type="compositionally biased region" description="Gly residues" evidence="13">
    <location>
        <begin position="1356"/>
        <end position="1441"/>
    </location>
</feature>
<dbReference type="GO" id="GO:0004386">
    <property type="term" value="F:helicase activity"/>
    <property type="evidence" value="ECO:0007669"/>
    <property type="project" value="UniProtKB-KW"/>
</dbReference>
<dbReference type="GO" id="GO:0016020">
    <property type="term" value="C:membrane"/>
    <property type="evidence" value="ECO:0007669"/>
    <property type="project" value="UniProtKB-SubCell"/>
</dbReference>
<dbReference type="Pfam" id="PF00271">
    <property type="entry name" value="Helicase_C"/>
    <property type="match status" value="1"/>
</dbReference>
<feature type="compositionally biased region" description="Low complexity" evidence="13">
    <location>
        <begin position="1345"/>
        <end position="1355"/>
    </location>
</feature>
<proteinExistence type="inferred from homology"/>
<keyword evidence="3" id="KW-0813">Transport</keyword>
<dbReference type="Proteomes" id="UP001303889">
    <property type="component" value="Unassembled WGS sequence"/>
</dbReference>
<evidence type="ECO:0000256" key="8">
    <source>
        <dbReference type="ARBA" id="ARBA00022840"/>
    </source>
</evidence>
<keyword evidence="6" id="KW-0378">Hydrolase</keyword>
<keyword evidence="5" id="KW-0547">Nucleotide-binding</keyword>
<dbReference type="InterPro" id="IPR001650">
    <property type="entry name" value="Helicase_C-like"/>
</dbReference>
<gene>
    <name evidence="17" type="ORF">C8A05DRAFT_43155</name>
</gene>
<keyword evidence="4 14" id="KW-0812">Transmembrane</keyword>
<feature type="compositionally biased region" description="Basic and acidic residues" evidence="13">
    <location>
        <begin position="1457"/>
        <end position="1471"/>
    </location>
</feature>
<feature type="transmembrane region" description="Helical" evidence="14">
    <location>
        <begin position="400"/>
        <end position="426"/>
    </location>
</feature>
<dbReference type="NCBIfam" id="TIGR00728">
    <property type="entry name" value="OPT_sfam"/>
    <property type="match status" value="1"/>
</dbReference>
<dbReference type="GO" id="GO:0015031">
    <property type="term" value="P:protein transport"/>
    <property type="evidence" value="ECO:0007669"/>
    <property type="project" value="UniProtKB-KW"/>
</dbReference>
<feature type="transmembrane region" description="Helical" evidence="14">
    <location>
        <begin position="480"/>
        <end position="500"/>
    </location>
</feature>
<evidence type="ECO:0000256" key="14">
    <source>
        <dbReference type="SAM" id="Phobius"/>
    </source>
</evidence>
<feature type="transmembrane region" description="Helical" evidence="14">
    <location>
        <begin position="369"/>
        <end position="388"/>
    </location>
</feature>
<dbReference type="GO" id="GO:0003676">
    <property type="term" value="F:nucleic acid binding"/>
    <property type="evidence" value="ECO:0007669"/>
    <property type="project" value="InterPro"/>
</dbReference>
<dbReference type="InterPro" id="IPR011545">
    <property type="entry name" value="DEAD/DEAH_box_helicase_dom"/>
</dbReference>
<evidence type="ECO:0000256" key="11">
    <source>
        <dbReference type="ARBA" id="ARBA00022989"/>
    </source>
</evidence>
<name>A0AAN6MMJ9_9PEZI</name>
<organism evidence="17 18">
    <name type="scientific">Staphylotrichum tortipilum</name>
    <dbReference type="NCBI Taxonomy" id="2831512"/>
    <lineage>
        <taxon>Eukaryota</taxon>
        <taxon>Fungi</taxon>
        <taxon>Dikarya</taxon>
        <taxon>Ascomycota</taxon>
        <taxon>Pezizomycotina</taxon>
        <taxon>Sordariomycetes</taxon>
        <taxon>Sordariomycetidae</taxon>
        <taxon>Sordariales</taxon>
        <taxon>Chaetomiaceae</taxon>
        <taxon>Staphylotrichum</taxon>
    </lineage>
</organism>
<keyword evidence="18" id="KW-1185">Reference proteome</keyword>
<dbReference type="InterPro" id="IPR004648">
    <property type="entry name" value="Oligpept_transpt"/>
</dbReference>
<accession>A0AAN6MMJ9</accession>
<feature type="transmembrane region" description="Helical" evidence="14">
    <location>
        <begin position="734"/>
        <end position="755"/>
    </location>
</feature>
<evidence type="ECO:0000256" key="1">
    <source>
        <dbReference type="ARBA" id="ARBA00004141"/>
    </source>
</evidence>
<dbReference type="SUPFAM" id="SSF52540">
    <property type="entry name" value="P-loop containing nucleoside triphosphate hydrolases"/>
    <property type="match status" value="1"/>
</dbReference>
<dbReference type="InterPro" id="IPR014001">
    <property type="entry name" value="Helicase_ATP-bd"/>
</dbReference>
<dbReference type="InterPro" id="IPR004813">
    <property type="entry name" value="OPT"/>
</dbReference>
<dbReference type="CDD" id="cd18787">
    <property type="entry name" value="SF2_C_DEAD"/>
    <property type="match status" value="1"/>
</dbReference>
<dbReference type="SMART" id="SM00490">
    <property type="entry name" value="HELICc"/>
    <property type="match status" value="1"/>
</dbReference>
<dbReference type="EMBL" id="MU855436">
    <property type="protein sequence ID" value="KAK3903667.1"/>
    <property type="molecule type" value="Genomic_DNA"/>
</dbReference>
<comment type="subcellular location">
    <subcellularLocation>
        <location evidence="1">Membrane</location>
        <topology evidence="1">Multi-pass membrane protein</topology>
    </subcellularLocation>
</comment>
<keyword evidence="10" id="KW-0653">Protein transport</keyword>
<feature type="transmembrane region" description="Helical" evidence="14">
    <location>
        <begin position="785"/>
        <end position="801"/>
    </location>
</feature>
<keyword evidence="8" id="KW-0067">ATP-binding</keyword>
<evidence type="ECO:0000259" key="15">
    <source>
        <dbReference type="PROSITE" id="PS51192"/>
    </source>
</evidence>
<evidence type="ECO:0000256" key="4">
    <source>
        <dbReference type="ARBA" id="ARBA00022692"/>
    </source>
</evidence>
<sequence>MPETPEKEEIKDPAAPQDNGIDGGQVDHVPSGVGESLSVDLDETSRAFNATEADMLEAREIADRLTLDDTMHLMAQVHKQHSRDPNFPIQVIEKIETLLHNDEVVSNPEKHSHLIDEMKLQAALITNNSPYAEVRAVVDNHDDPTMPVSTIRAWAMGIFFACCISFVNSFFDIRLPSISVIATVPQLLAYPLGKFLAHVLPDVGFTLFGVRHSLNPGPFNKKEHMLITIMSNVAKSTPYTNYIVWIQVLPRFFNQAWAISVGYQILIALSTNFIGYGLAGICRRFLVYPAYCVWPSSLVTIALNSAFHDASTEAALVAGPFNSVWKMPRLRYFGCAFTLMFIYFWFPNYIFAALSFFSWMTWISPNNVNLANITGGVAGLGLNPVPTFDWNILTYNIDPLMVPFFSTFNFFIGAFFSMLIIVAIYYTNTFNTAYLPINSNRPFDHFGKPYNVSAIIDKSGIFDGTKYASYSPPFLSAGNLSMYMFFFGLYAATVTYGILYHRHEIMLGFRDVAWSLKKWRTRRSRDSTPSPNNEIDESPDLVDIHNRLMRAYPEVPEWWYLICLALATTLGMLGISLWPTHTTPLVVLYGIALCLLFVIPIGIIAAMTGVQVTLNVLAEFIGGSWAEGNALAMCFFKSYGYVTCAHALSFAADLKLAHYLKIAPRFTFWAQMVPTLVSTVVSVAVLQYQVRIEGVCTRHAPFRFTCPGPNTFFTAAVFWGTVGPRKIWGVGGQYAATLVGFPFGVVLVVVCYLLSRRWPRNVVLRNAHPVVMLGGALAWAPFNLAYIWPAVPVAAFSWLYLKKRYLGLWSKMSDIELNWWGNSVVNEGCDGGGDCVLKKLAEGDIVVDNGAPRVPYAQLAGRLKPQLLRALEVHGFVHMTPVQEKVLHLPTFTQDCLVQAKTGTGKTLAFLLPALQNLLDVPNLDRSNVGILVLAPTRELAQQIADECDKLTSACKPVLECHIAVGGSNRKAHLGRFLQGKPTILVATPGRLIDYLSEDAARKKLATVRCVVLDEADRMLDAGFAPDLRRILNQIPPKAQAGWQGMCFSATVPPEIQKMLPMVLDKDHARISTVDPNEAPTVALVPQSVFPVASVDDILPTLHSVLACARADNPALKAVIFCPTARHAALLYHVFGHTGGAAPPKLPVFQMQSRMSQPQRTRTVEQFKATDRGLLFASDVVGRGMDFPDINLVVQIGVPSEKDQYVHRVGRTGRAGKVGEAVMILAPEEMWFVSANKDFPIKNNGPFNHPKASLYPSASIIETALSKVPIENKEQAYVGNLGFIKSLMKRYRLDPAGVVALANRFATSFGCPEVPTLKAMTVGKMGLKGVPGLVIEGRGTIAGPPPGAAAGSVGASRGGGGGGGSRGGGFGGNGGRAGGFGENGARSGGFGENGARGGGFGENGARGGGFGGGGSRGGGFGGRGGGFGGNGGRRGGFGNGHRGMSTNAGAGPGRAESGNKGEEPSRKRARR</sequence>
<dbReference type="NCBIfam" id="TIGR00727">
    <property type="entry name" value="ISP4_OPT"/>
    <property type="match status" value="1"/>
</dbReference>
<dbReference type="GO" id="GO:0035673">
    <property type="term" value="F:oligopeptide transmembrane transporter activity"/>
    <property type="evidence" value="ECO:0007669"/>
    <property type="project" value="InterPro"/>
</dbReference>
<comment type="similarity">
    <text evidence="2">Belongs to the oligopeptide OPT transporter family.</text>
</comment>
<evidence type="ECO:0000256" key="6">
    <source>
        <dbReference type="ARBA" id="ARBA00022801"/>
    </source>
</evidence>
<dbReference type="InterPro" id="IPR000629">
    <property type="entry name" value="RNA-helicase_DEAD-box_CS"/>
</dbReference>
<dbReference type="PROSITE" id="PS51192">
    <property type="entry name" value="HELICASE_ATP_BIND_1"/>
    <property type="match status" value="1"/>
</dbReference>
<dbReference type="PROSITE" id="PS51194">
    <property type="entry name" value="HELICASE_CTER"/>
    <property type="match status" value="1"/>
</dbReference>
<feature type="compositionally biased region" description="Basic and acidic residues" evidence="13">
    <location>
        <begin position="1"/>
        <end position="12"/>
    </location>
</feature>
<dbReference type="GO" id="GO:0005524">
    <property type="term" value="F:ATP binding"/>
    <property type="evidence" value="ECO:0007669"/>
    <property type="project" value="UniProtKB-KW"/>
</dbReference>
<dbReference type="PANTHER" id="PTHR22601">
    <property type="entry name" value="ISP4 LIKE PROTEIN"/>
    <property type="match status" value="1"/>
</dbReference>
<feature type="transmembrane region" description="Helical" evidence="14">
    <location>
        <begin position="332"/>
        <end position="357"/>
    </location>
</feature>
<evidence type="ECO:0000313" key="18">
    <source>
        <dbReference type="Proteomes" id="UP001303889"/>
    </source>
</evidence>
<feature type="transmembrane region" description="Helical" evidence="14">
    <location>
        <begin position="668"/>
        <end position="688"/>
    </location>
</feature>
<feature type="transmembrane region" description="Helical" evidence="14">
    <location>
        <begin position="700"/>
        <end position="722"/>
    </location>
</feature>
<evidence type="ECO:0000256" key="12">
    <source>
        <dbReference type="ARBA" id="ARBA00023136"/>
    </source>
</evidence>
<dbReference type="Pfam" id="PF00270">
    <property type="entry name" value="DEAD"/>
    <property type="match status" value="1"/>
</dbReference>
<evidence type="ECO:0000256" key="9">
    <source>
        <dbReference type="ARBA" id="ARBA00022856"/>
    </source>
</evidence>
<evidence type="ECO:0000259" key="16">
    <source>
        <dbReference type="PROSITE" id="PS51194"/>
    </source>
</evidence>
<feature type="domain" description="Helicase ATP-binding" evidence="15">
    <location>
        <begin position="887"/>
        <end position="1070"/>
    </location>
</feature>
<feature type="domain" description="Helicase C-terminal" evidence="16">
    <location>
        <begin position="1094"/>
        <end position="1255"/>
    </location>
</feature>
<dbReference type="InterPro" id="IPR027417">
    <property type="entry name" value="P-loop_NTPase"/>
</dbReference>
<evidence type="ECO:0000256" key="2">
    <source>
        <dbReference type="ARBA" id="ARBA00008807"/>
    </source>
</evidence>
<feature type="transmembrane region" description="Helical" evidence="14">
    <location>
        <begin position="153"/>
        <end position="171"/>
    </location>
</feature>
<protein>
    <submittedName>
        <fullName evidence="17">OPT oligopeptide transporter protein-domain-containing protein</fullName>
    </submittedName>
</protein>
<evidence type="ECO:0000256" key="10">
    <source>
        <dbReference type="ARBA" id="ARBA00022927"/>
    </source>
</evidence>
<dbReference type="Pfam" id="PF03169">
    <property type="entry name" value="OPT"/>
    <property type="match status" value="1"/>
</dbReference>
<feature type="transmembrane region" description="Helical" evidence="14">
    <location>
        <begin position="585"/>
        <end position="618"/>
    </location>
</feature>
<keyword evidence="12 14" id="KW-0472">Membrane</keyword>
<evidence type="ECO:0000256" key="3">
    <source>
        <dbReference type="ARBA" id="ARBA00022448"/>
    </source>
</evidence>
<keyword evidence="11 14" id="KW-1133">Transmembrane helix</keyword>
<evidence type="ECO:0000256" key="13">
    <source>
        <dbReference type="SAM" id="MobiDB-lite"/>
    </source>
</evidence>
<evidence type="ECO:0000256" key="5">
    <source>
        <dbReference type="ARBA" id="ARBA00022741"/>
    </source>
</evidence>
<feature type="transmembrane region" description="Helical" evidence="14">
    <location>
        <begin position="558"/>
        <end position="579"/>
    </location>
</feature>
<dbReference type="GO" id="GO:0016787">
    <property type="term" value="F:hydrolase activity"/>
    <property type="evidence" value="ECO:0007669"/>
    <property type="project" value="UniProtKB-KW"/>
</dbReference>
<keyword evidence="7" id="KW-0347">Helicase</keyword>
<reference evidence="17" key="2">
    <citation type="submission" date="2023-05" db="EMBL/GenBank/DDBJ databases">
        <authorList>
            <consortium name="Lawrence Berkeley National Laboratory"/>
            <person name="Steindorff A."/>
            <person name="Hensen N."/>
            <person name="Bonometti L."/>
            <person name="Westerberg I."/>
            <person name="Brannstrom I.O."/>
            <person name="Guillou S."/>
            <person name="Cros-Aarteil S."/>
            <person name="Calhoun S."/>
            <person name="Haridas S."/>
            <person name="Kuo A."/>
            <person name="Mondo S."/>
            <person name="Pangilinan J."/>
            <person name="Riley R."/>
            <person name="Labutti K."/>
            <person name="Andreopoulos B."/>
            <person name="Lipzen A."/>
            <person name="Chen C."/>
            <person name="Yanf M."/>
            <person name="Daum C."/>
            <person name="Ng V."/>
            <person name="Clum A."/>
            <person name="Ohm R."/>
            <person name="Martin F."/>
            <person name="Silar P."/>
            <person name="Natvig D."/>
            <person name="Lalanne C."/>
            <person name="Gautier V."/>
            <person name="Ament-Velasquez S.L."/>
            <person name="Kruys A."/>
            <person name="Hutchinson M.I."/>
            <person name="Powell A.J."/>
            <person name="Barry K."/>
            <person name="Miller A.N."/>
            <person name="Grigoriev I.V."/>
            <person name="Debuchy R."/>
            <person name="Gladieux P."/>
            <person name="Thoren M.H."/>
            <person name="Johannesson H."/>
        </authorList>
    </citation>
    <scope>NUCLEOTIDE SEQUENCE</scope>
    <source>
        <strain evidence="17">CBS 103.79</strain>
    </source>
</reference>
<reference evidence="17" key="1">
    <citation type="journal article" date="2023" name="Mol. Phylogenet. Evol.">
        <title>Genome-scale phylogeny and comparative genomics of the fungal order Sordariales.</title>
        <authorList>
            <person name="Hensen N."/>
            <person name="Bonometti L."/>
            <person name="Westerberg I."/>
            <person name="Brannstrom I.O."/>
            <person name="Guillou S."/>
            <person name="Cros-Aarteil S."/>
            <person name="Calhoun S."/>
            <person name="Haridas S."/>
            <person name="Kuo A."/>
            <person name="Mondo S."/>
            <person name="Pangilinan J."/>
            <person name="Riley R."/>
            <person name="LaButti K."/>
            <person name="Andreopoulos B."/>
            <person name="Lipzen A."/>
            <person name="Chen C."/>
            <person name="Yan M."/>
            <person name="Daum C."/>
            <person name="Ng V."/>
            <person name="Clum A."/>
            <person name="Steindorff A."/>
            <person name="Ohm R.A."/>
            <person name="Martin F."/>
            <person name="Silar P."/>
            <person name="Natvig D.O."/>
            <person name="Lalanne C."/>
            <person name="Gautier V."/>
            <person name="Ament-Velasquez S.L."/>
            <person name="Kruys A."/>
            <person name="Hutchinson M.I."/>
            <person name="Powell A.J."/>
            <person name="Barry K."/>
            <person name="Miller A.N."/>
            <person name="Grigoriev I.V."/>
            <person name="Debuchy R."/>
            <person name="Gladieux P."/>
            <person name="Hiltunen Thoren M."/>
            <person name="Johannesson H."/>
        </authorList>
    </citation>
    <scope>NUCLEOTIDE SEQUENCE</scope>
    <source>
        <strain evidence="17">CBS 103.79</strain>
    </source>
</reference>
<dbReference type="Gene3D" id="3.40.50.300">
    <property type="entry name" value="P-loop containing nucleotide triphosphate hydrolases"/>
    <property type="match status" value="2"/>
</dbReference>
<feature type="region of interest" description="Disordered" evidence="13">
    <location>
        <begin position="1345"/>
        <end position="1471"/>
    </location>
</feature>
<keyword evidence="9" id="KW-0571">Peptide transport</keyword>